<gene>
    <name evidence="2" type="ORF">AVEN_161408_1</name>
</gene>
<proteinExistence type="predicted"/>
<evidence type="ECO:0000313" key="2">
    <source>
        <dbReference type="EMBL" id="GBN72266.1"/>
    </source>
</evidence>
<keyword evidence="3" id="KW-1185">Reference proteome</keyword>
<dbReference type="EMBL" id="BGPR01016223">
    <property type="protein sequence ID" value="GBN72266.1"/>
    <property type="molecule type" value="Genomic_DNA"/>
</dbReference>
<feature type="region of interest" description="Disordered" evidence="1">
    <location>
        <begin position="1"/>
        <end position="40"/>
    </location>
</feature>
<name>A0A4Y2R9Z5_ARAVE</name>
<comment type="caution">
    <text evidence="2">The sequence shown here is derived from an EMBL/GenBank/DDBJ whole genome shotgun (WGS) entry which is preliminary data.</text>
</comment>
<sequence>MIERATGPMHGGSSVESGFEPGTLWPRSRDLTTWPPRSRPSRDCSISMIIILSQNPPAFYFPTHSGFSPNSVFPRSRTM</sequence>
<evidence type="ECO:0000313" key="3">
    <source>
        <dbReference type="Proteomes" id="UP000499080"/>
    </source>
</evidence>
<protein>
    <submittedName>
        <fullName evidence="2">Uncharacterized protein</fullName>
    </submittedName>
</protein>
<organism evidence="2 3">
    <name type="scientific">Araneus ventricosus</name>
    <name type="common">Orbweaver spider</name>
    <name type="synonym">Epeira ventricosa</name>
    <dbReference type="NCBI Taxonomy" id="182803"/>
    <lineage>
        <taxon>Eukaryota</taxon>
        <taxon>Metazoa</taxon>
        <taxon>Ecdysozoa</taxon>
        <taxon>Arthropoda</taxon>
        <taxon>Chelicerata</taxon>
        <taxon>Arachnida</taxon>
        <taxon>Araneae</taxon>
        <taxon>Araneomorphae</taxon>
        <taxon>Entelegynae</taxon>
        <taxon>Araneoidea</taxon>
        <taxon>Araneidae</taxon>
        <taxon>Araneus</taxon>
    </lineage>
</organism>
<accession>A0A4Y2R9Z5</accession>
<dbReference type="Proteomes" id="UP000499080">
    <property type="component" value="Unassembled WGS sequence"/>
</dbReference>
<evidence type="ECO:0000256" key="1">
    <source>
        <dbReference type="SAM" id="MobiDB-lite"/>
    </source>
</evidence>
<dbReference type="AlphaFoldDB" id="A0A4Y2R9Z5"/>
<reference evidence="2 3" key="1">
    <citation type="journal article" date="2019" name="Sci. Rep.">
        <title>Orb-weaving spider Araneus ventricosus genome elucidates the spidroin gene catalogue.</title>
        <authorList>
            <person name="Kono N."/>
            <person name="Nakamura H."/>
            <person name="Ohtoshi R."/>
            <person name="Moran D.A.P."/>
            <person name="Shinohara A."/>
            <person name="Yoshida Y."/>
            <person name="Fujiwara M."/>
            <person name="Mori M."/>
            <person name="Tomita M."/>
            <person name="Arakawa K."/>
        </authorList>
    </citation>
    <scope>NUCLEOTIDE SEQUENCE [LARGE SCALE GENOMIC DNA]</scope>
</reference>